<accession>A0ACB6RE89</accession>
<dbReference type="EMBL" id="MU003492">
    <property type="protein sequence ID" value="KAF2477664.1"/>
    <property type="molecule type" value="Genomic_DNA"/>
</dbReference>
<organism evidence="1 2">
    <name type="scientific">Lindgomyces ingoldianus</name>
    <dbReference type="NCBI Taxonomy" id="673940"/>
    <lineage>
        <taxon>Eukaryota</taxon>
        <taxon>Fungi</taxon>
        <taxon>Dikarya</taxon>
        <taxon>Ascomycota</taxon>
        <taxon>Pezizomycotina</taxon>
        <taxon>Dothideomycetes</taxon>
        <taxon>Pleosporomycetidae</taxon>
        <taxon>Pleosporales</taxon>
        <taxon>Lindgomycetaceae</taxon>
        <taxon>Lindgomyces</taxon>
    </lineage>
</organism>
<dbReference type="Proteomes" id="UP000799755">
    <property type="component" value="Unassembled WGS sequence"/>
</dbReference>
<sequence>MCFRTIIDVGIDTYQPKGATQNYAGSWLVGFSLEQLRLDFILVPSTISVPGIQQIRCPQIPSGLLAYVIPFMNSFEGLAALSSRRNSRYSLRSLCLILLPEFSETVKLLAEREREAVLENLPKQAPTTALQEPNIRSFSNLDPPWCRLVEHFSRFADCDIQPILIQRQAPFTLVFIILFSLAFSVRTKRLSQWVARLGVEYLLIMTATTAPQSFFATTSPERIRAARGMTTADLAIGITNARC</sequence>
<name>A0ACB6RE89_9PLEO</name>
<reference evidence="1" key="1">
    <citation type="journal article" date="2020" name="Stud. Mycol.">
        <title>101 Dothideomycetes genomes: a test case for predicting lifestyles and emergence of pathogens.</title>
        <authorList>
            <person name="Haridas S."/>
            <person name="Albert R."/>
            <person name="Binder M."/>
            <person name="Bloem J."/>
            <person name="Labutti K."/>
            <person name="Salamov A."/>
            <person name="Andreopoulos B."/>
            <person name="Baker S."/>
            <person name="Barry K."/>
            <person name="Bills G."/>
            <person name="Bluhm B."/>
            <person name="Cannon C."/>
            <person name="Castanera R."/>
            <person name="Culley D."/>
            <person name="Daum C."/>
            <person name="Ezra D."/>
            <person name="Gonzalez J."/>
            <person name="Henrissat B."/>
            <person name="Kuo A."/>
            <person name="Liang C."/>
            <person name="Lipzen A."/>
            <person name="Lutzoni F."/>
            <person name="Magnuson J."/>
            <person name="Mondo S."/>
            <person name="Nolan M."/>
            <person name="Ohm R."/>
            <person name="Pangilinan J."/>
            <person name="Park H.-J."/>
            <person name="Ramirez L."/>
            <person name="Alfaro M."/>
            <person name="Sun H."/>
            <person name="Tritt A."/>
            <person name="Yoshinaga Y."/>
            <person name="Zwiers L.-H."/>
            <person name="Turgeon B."/>
            <person name="Goodwin S."/>
            <person name="Spatafora J."/>
            <person name="Crous P."/>
            <person name="Grigoriev I."/>
        </authorList>
    </citation>
    <scope>NUCLEOTIDE SEQUENCE</scope>
    <source>
        <strain evidence="1">ATCC 200398</strain>
    </source>
</reference>
<comment type="caution">
    <text evidence="1">The sequence shown here is derived from an EMBL/GenBank/DDBJ whole genome shotgun (WGS) entry which is preliminary data.</text>
</comment>
<keyword evidence="2" id="KW-1185">Reference proteome</keyword>
<gene>
    <name evidence="1" type="ORF">BDR25DRAFT_347989</name>
</gene>
<evidence type="ECO:0000313" key="2">
    <source>
        <dbReference type="Proteomes" id="UP000799755"/>
    </source>
</evidence>
<evidence type="ECO:0000313" key="1">
    <source>
        <dbReference type="EMBL" id="KAF2477664.1"/>
    </source>
</evidence>
<proteinExistence type="predicted"/>
<protein>
    <submittedName>
        <fullName evidence="1">Uncharacterized protein</fullName>
    </submittedName>
</protein>